<dbReference type="InterPro" id="IPR004358">
    <property type="entry name" value="Sig_transdc_His_kin-like_C"/>
</dbReference>
<accession>A0A402BAQ6</accession>
<dbReference type="InterPro" id="IPR003018">
    <property type="entry name" value="GAF"/>
</dbReference>
<dbReference type="Pfam" id="PF02518">
    <property type="entry name" value="HATPase_c"/>
    <property type="match status" value="1"/>
</dbReference>
<dbReference type="EMBL" id="BIFT01000001">
    <property type="protein sequence ID" value="GCE28372.1"/>
    <property type="molecule type" value="Genomic_DNA"/>
</dbReference>
<dbReference type="Gene3D" id="3.30.450.40">
    <property type="match status" value="3"/>
</dbReference>
<dbReference type="PROSITE" id="PS50109">
    <property type="entry name" value="HIS_KIN"/>
    <property type="match status" value="1"/>
</dbReference>
<feature type="domain" description="PAC" evidence="9">
    <location>
        <begin position="468"/>
        <end position="521"/>
    </location>
</feature>
<dbReference type="InterPro" id="IPR000700">
    <property type="entry name" value="PAS-assoc_C"/>
</dbReference>
<dbReference type="EC" id="2.7.13.3" evidence="2"/>
<dbReference type="InterPro" id="IPR000014">
    <property type="entry name" value="PAS"/>
</dbReference>
<keyword evidence="5" id="KW-0418">Kinase</keyword>
<dbReference type="GO" id="GO:0000155">
    <property type="term" value="F:phosphorelay sensor kinase activity"/>
    <property type="evidence" value="ECO:0007669"/>
    <property type="project" value="InterPro"/>
</dbReference>
<dbReference type="InterPro" id="IPR013767">
    <property type="entry name" value="PAS_fold"/>
</dbReference>
<dbReference type="InterPro" id="IPR005467">
    <property type="entry name" value="His_kinase_dom"/>
</dbReference>
<comment type="catalytic activity">
    <reaction evidence="1">
        <text>ATP + protein L-histidine = ADP + protein N-phospho-L-histidine.</text>
        <dbReference type="EC" id="2.7.13.3"/>
    </reaction>
</comment>
<proteinExistence type="predicted"/>
<dbReference type="CDD" id="cd00130">
    <property type="entry name" value="PAS"/>
    <property type="match status" value="1"/>
</dbReference>
<organism evidence="10 11">
    <name type="scientific">Dictyobacter alpinus</name>
    <dbReference type="NCBI Taxonomy" id="2014873"/>
    <lineage>
        <taxon>Bacteria</taxon>
        <taxon>Bacillati</taxon>
        <taxon>Chloroflexota</taxon>
        <taxon>Ktedonobacteria</taxon>
        <taxon>Ktedonobacterales</taxon>
        <taxon>Dictyobacteraceae</taxon>
        <taxon>Dictyobacter</taxon>
    </lineage>
</organism>
<evidence type="ECO:0000259" key="8">
    <source>
        <dbReference type="PROSITE" id="PS50112"/>
    </source>
</evidence>
<dbReference type="AlphaFoldDB" id="A0A402BAQ6"/>
<evidence type="ECO:0000259" key="9">
    <source>
        <dbReference type="PROSITE" id="PS50113"/>
    </source>
</evidence>
<dbReference type="Gene3D" id="3.30.450.20">
    <property type="entry name" value="PAS domain"/>
    <property type="match status" value="1"/>
</dbReference>
<dbReference type="Pfam" id="PF00989">
    <property type="entry name" value="PAS"/>
    <property type="match status" value="1"/>
</dbReference>
<evidence type="ECO:0000256" key="4">
    <source>
        <dbReference type="ARBA" id="ARBA00022679"/>
    </source>
</evidence>
<dbReference type="SMART" id="SM00387">
    <property type="entry name" value="HATPase_c"/>
    <property type="match status" value="1"/>
</dbReference>
<evidence type="ECO:0000313" key="11">
    <source>
        <dbReference type="Proteomes" id="UP000287171"/>
    </source>
</evidence>
<dbReference type="PANTHER" id="PTHR43547">
    <property type="entry name" value="TWO-COMPONENT HISTIDINE KINASE"/>
    <property type="match status" value="1"/>
</dbReference>
<dbReference type="InterPro" id="IPR036097">
    <property type="entry name" value="HisK_dim/P_sf"/>
</dbReference>
<evidence type="ECO:0000256" key="6">
    <source>
        <dbReference type="ARBA" id="ARBA00023012"/>
    </source>
</evidence>
<dbReference type="SMART" id="SM00388">
    <property type="entry name" value="HisKA"/>
    <property type="match status" value="1"/>
</dbReference>
<keyword evidence="11" id="KW-1185">Reference proteome</keyword>
<dbReference type="PANTHER" id="PTHR43547:SF2">
    <property type="entry name" value="HYBRID SIGNAL TRANSDUCTION HISTIDINE KINASE C"/>
    <property type="match status" value="1"/>
</dbReference>
<dbReference type="SUPFAM" id="SSF55781">
    <property type="entry name" value="GAF domain-like"/>
    <property type="match status" value="3"/>
</dbReference>
<evidence type="ECO:0000256" key="1">
    <source>
        <dbReference type="ARBA" id="ARBA00000085"/>
    </source>
</evidence>
<dbReference type="Proteomes" id="UP000287171">
    <property type="component" value="Unassembled WGS sequence"/>
</dbReference>
<reference evidence="11" key="1">
    <citation type="submission" date="2018-12" db="EMBL/GenBank/DDBJ databases">
        <title>Tengunoibacter tsumagoiensis gen. nov., sp. nov., Dictyobacter kobayashii sp. nov., D. alpinus sp. nov., and D. joshuensis sp. nov. and description of Dictyobacteraceae fam. nov. within the order Ktedonobacterales isolated from Tengu-no-mugimeshi.</title>
        <authorList>
            <person name="Wang C.M."/>
            <person name="Zheng Y."/>
            <person name="Sakai Y."/>
            <person name="Toyoda A."/>
            <person name="Minakuchi Y."/>
            <person name="Abe K."/>
            <person name="Yokota A."/>
            <person name="Yabe S."/>
        </authorList>
    </citation>
    <scope>NUCLEOTIDE SEQUENCE [LARGE SCALE GENOMIC DNA]</scope>
    <source>
        <strain evidence="11">Uno16</strain>
    </source>
</reference>
<dbReference type="RefSeq" id="WP_161982242.1">
    <property type="nucleotide sequence ID" value="NZ_BIFT01000001.1"/>
</dbReference>
<dbReference type="SMART" id="SM00065">
    <property type="entry name" value="GAF"/>
    <property type="match status" value="2"/>
</dbReference>
<dbReference type="GO" id="GO:0006355">
    <property type="term" value="P:regulation of DNA-templated transcription"/>
    <property type="evidence" value="ECO:0007669"/>
    <property type="project" value="InterPro"/>
</dbReference>
<protein>
    <recommendedName>
        <fullName evidence="2">histidine kinase</fullName>
        <ecNumber evidence="2">2.7.13.3</ecNumber>
    </recommendedName>
</protein>
<dbReference type="PROSITE" id="PS50113">
    <property type="entry name" value="PAC"/>
    <property type="match status" value="1"/>
</dbReference>
<dbReference type="FunFam" id="3.30.565.10:FF:000006">
    <property type="entry name" value="Sensor histidine kinase WalK"/>
    <property type="match status" value="1"/>
</dbReference>
<dbReference type="SUPFAM" id="SSF55785">
    <property type="entry name" value="PYP-like sensor domain (PAS domain)"/>
    <property type="match status" value="1"/>
</dbReference>
<dbReference type="Pfam" id="PF00512">
    <property type="entry name" value="HisKA"/>
    <property type="match status" value="1"/>
</dbReference>
<name>A0A402BAQ6_9CHLR</name>
<dbReference type="InterPro" id="IPR035965">
    <property type="entry name" value="PAS-like_dom_sf"/>
</dbReference>
<dbReference type="Pfam" id="PF01590">
    <property type="entry name" value="GAF"/>
    <property type="match status" value="1"/>
</dbReference>
<dbReference type="PROSITE" id="PS50112">
    <property type="entry name" value="PAS"/>
    <property type="match status" value="1"/>
</dbReference>
<sequence>MQSESPASTTSQEHTRLLKALRESELLRELSELLASSLDTTRILQVLVKRATEVCEVSRCAVWLLDEAQCTFRPSAYHMSTQHISGKVLQVADRMWHHSSIQFSNPIIGQLLTEKGVLALKDLATESTLQPLAEKFFVRSVLVVALIREERIVGMMCLDNPGEAMEFTLDQQQLARAIGQQAAVAIDNARLYQEARSERRRAERLIERAQSIYQVAIAVNSGEELPQVLQIAAEHLARGLHSEHAAIALLEKNQLKLLTRHSPAQPVAILNKLPHFDSAVNTLAPQFVQKEHFTADELSWFQYLQMENVLIIPLLAGGIQQSAGKTKGRIQGQEKHCVGFAFVNYRATARPPSSGYLAFAQDIAAHCALAIEKAHNLAEARRAEALANQRANTLDAVFNAMSEGLIVFDANGKVMLSNANAARFIGLSRKTKKQLATYLAQNPVYTLTGQPLAAENFPISRGLKGERIRGERYVGKAGDGSERTIEVNIEPLLDNDKNKIGIVSAFRDITEQVRVEKKIRRALDTMLHAAEAVSGLTDIKTILYRVLAMTLTALNSERGAILLYNDQQQSFNPLLSIGFSAEEISPWLAKQTQRLTPTDQEDHSSIIDHSMVLATPITHNKQLLGIMLLDRSTQSRVPSEQDPQTTQPLPILGFNTWDMAVIEGIAQFAGLAIEQTRWQQEAEIARTNEASMRESNALKDEFLAITAHEFRTPLTVILAHSQMMSRILNRTAEVAPDLKERLDESNFYIEEQARQLTNIVNTFLEVTRLNRGQIEINAEELDIAEIITQMVSKYSATSANHQISCKIEPAPLPYYLRGDRARLQQIFANLLQNAIKYSPDGGPVTITLAQHQPASIKITIADKGLGVPLTAQEHLFERFYRAPNINSSQARGVGLGLYIVAEFLYLHGGSIEVQSSGIAGEGSRFIITLPILEHTDTSKTP</sequence>
<dbReference type="SUPFAM" id="SSF55874">
    <property type="entry name" value="ATPase domain of HSP90 chaperone/DNA topoisomerase II/histidine kinase"/>
    <property type="match status" value="1"/>
</dbReference>
<gene>
    <name evidence="10" type="ORF">KDA_38560</name>
</gene>
<dbReference type="InterPro" id="IPR003661">
    <property type="entry name" value="HisK_dim/P_dom"/>
</dbReference>
<keyword evidence="6" id="KW-0902">Two-component regulatory system</keyword>
<keyword evidence="3" id="KW-0597">Phosphoprotein</keyword>
<dbReference type="InterPro" id="IPR029016">
    <property type="entry name" value="GAF-like_dom_sf"/>
</dbReference>
<evidence type="ECO:0000256" key="3">
    <source>
        <dbReference type="ARBA" id="ARBA00022553"/>
    </source>
</evidence>
<dbReference type="InterPro" id="IPR003594">
    <property type="entry name" value="HATPase_dom"/>
</dbReference>
<dbReference type="NCBIfam" id="TIGR00229">
    <property type="entry name" value="sensory_box"/>
    <property type="match status" value="1"/>
</dbReference>
<evidence type="ECO:0000256" key="5">
    <source>
        <dbReference type="ARBA" id="ARBA00022777"/>
    </source>
</evidence>
<evidence type="ECO:0000313" key="10">
    <source>
        <dbReference type="EMBL" id="GCE28372.1"/>
    </source>
</evidence>
<evidence type="ECO:0000259" key="7">
    <source>
        <dbReference type="PROSITE" id="PS50109"/>
    </source>
</evidence>
<dbReference type="Gene3D" id="3.30.565.10">
    <property type="entry name" value="Histidine kinase-like ATPase, C-terminal domain"/>
    <property type="match status" value="1"/>
</dbReference>
<dbReference type="SUPFAM" id="SSF47384">
    <property type="entry name" value="Homodimeric domain of signal transducing histidine kinase"/>
    <property type="match status" value="1"/>
</dbReference>
<dbReference type="CDD" id="cd00075">
    <property type="entry name" value="HATPase"/>
    <property type="match status" value="1"/>
</dbReference>
<dbReference type="InterPro" id="IPR036890">
    <property type="entry name" value="HATPase_C_sf"/>
</dbReference>
<keyword evidence="4" id="KW-0808">Transferase</keyword>
<feature type="domain" description="Histidine kinase" evidence="7">
    <location>
        <begin position="705"/>
        <end position="933"/>
    </location>
</feature>
<comment type="caution">
    <text evidence="10">The sequence shown here is derived from an EMBL/GenBank/DDBJ whole genome shotgun (WGS) entry which is preliminary data.</text>
</comment>
<dbReference type="Gene3D" id="1.10.287.130">
    <property type="match status" value="1"/>
</dbReference>
<dbReference type="PRINTS" id="PR00344">
    <property type="entry name" value="BCTRLSENSOR"/>
</dbReference>
<evidence type="ECO:0000256" key="2">
    <source>
        <dbReference type="ARBA" id="ARBA00012438"/>
    </source>
</evidence>
<feature type="domain" description="PAS" evidence="8">
    <location>
        <begin position="390"/>
        <end position="430"/>
    </location>
</feature>
<dbReference type="CDD" id="cd00082">
    <property type="entry name" value="HisKA"/>
    <property type="match status" value="1"/>
</dbReference>